<name>L2FFI7_COLFN</name>
<dbReference type="SUPFAM" id="SSF56112">
    <property type="entry name" value="Protein kinase-like (PK-like)"/>
    <property type="match status" value="1"/>
</dbReference>
<sequence length="425" mass="47910">MDCNALKERLLADKQRCGRRPNTLNRTGRRGRLYALAGDSQTLAESSSEFSTRHTRVLQESGGDPVTILNRLIDTLQESGIPGPQLFRLQREFSKPLGEGGQGNVRGLNADAAKRYRGVHKSIRKNWAADGIAIKQHLERKSNRTHQNRFDKNSLSWRFRAAECEVLALAPGLFQNHPNIVRLVGWGLCLDTAENPTSPCCGGIQLPLLVFERAEMNLAQFLEKIFAIPLDEQSDEARLEGGLELRGRTRRPLSLSRRIWRSLRSWIPAEQDKYALVRMLCIDVGQGLKSIHENEFTHGDLKPDNILIFRVGGGWRAKLCDFGCAIGHGSDLSSTSDGISYNIEADPKQKCQRRAATYLGTDGWRPSDRELNAVRGFDELRRCDLYVYGLLVWSSFCHEGKHHSGNPRLQDMLEDVEQTTIHTKN</sequence>
<evidence type="ECO:0000313" key="2">
    <source>
        <dbReference type="EMBL" id="ELA25112.1"/>
    </source>
</evidence>
<dbReference type="PANTHER" id="PTHR23257:SF706">
    <property type="entry name" value="PROTO-ONCOGENE SERINE_THREONINE-PROTEIN KINASE MOS"/>
    <property type="match status" value="1"/>
</dbReference>
<protein>
    <submittedName>
        <fullName evidence="3">Lymphokine-activated killer T-cell-originated protein kinase</fullName>
    </submittedName>
</protein>
<dbReference type="STRING" id="1213859.L2FFI7"/>
<evidence type="ECO:0000313" key="4">
    <source>
        <dbReference type="Proteomes" id="UP000011096"/>
    </source>
</evidence>
<dbReference type="InterPro" id="IPR000719">
    <property type="entry name" value="Prot_kinase_dom"/>
</dbReference>
<dbReference type="GO" id="GO:0005524">
    <property type="term" value="F:ATP binding"/>
    <property type="evidence" value="ECO:0007669"/>
    <property type="project" value="InterPro"/>
</dbReference>
<evidence type="ECO:0000313" key="3">
    <source>
        <dbReference type="EMBL" id="KAF4479799.1"/>
    </source>
</evidence>
<reference evidence="3 4" key="3">
    <citation type="submission" date="2020-04" db="EMBL/GenBank/DDBJ databases">
        <title>Genome sequencing and assembly of multiple isolates from the Colletotrichum gloeosporioides species complex.</title>
        <authorList>
            <person name="Gan P."/>
            <person name="Shirasu K."/>
        </authorList>
    </citation>
    <scope>NUCLEOTIDE SEQUENCE [LARGE SCALE GENOMIC DNA]</scope>
    <source>
        <strain evidence="3 4">Nara gc5</strain>
    </source>
</reference>
<organism evidence="2">
    <name type="scientific">Colletotrichum fructicola (strain Nara gc5)</name>
    <name type="common">Anthracnose fungus</name>
    <name type="synonym">Colletotrichum gloeosporioides (strain Nara gc5)</name>
    <dbReference type="NCBI Taxonomy" id="1213859"/>
    <lineage>
        <taxon>Eukaryota</taxon>
        <taxon>Fungi</taxon>
        <taxon>Dikarya</taxon>
        <taxon>Ascomycota</taxon>
        <taxon>Pezizomycotina</taxon>
        <taxon>Sordariomycetes</taxon>
        <taxon>Hypocreomycetidae</taxon>
        <taxon>Glomerellales</taxon>
        <taxon>Glomerellaceae</taxon>
        <taxon>Colletotrichum</taxon>
        <taxon>Colletotrichum gloeosporioides species complex</taxon>
    </lineage>
</organism>
<dbReference type="PROSITE" id="PS50011">
    <property type="entry name" value="PROTEIN_KINASE_DOM"/>
    <property type="match status" value="1"/>
</dbReference>
<feature type="domain" description="Protein kinase" evidence="1">
    <location>
        <begin position="91"/>
        <end position="425"/>
    </location>
</feature>
<dbReference type="InterPro" id="IPR011009">
    <property type="entry name" value="Kinase-like_dom_sf"/>
</dbReference>
<dbReference type="EMBL" id="KB021187">
    <property type="protein sequence ID" value="ELA25112.1"/>
    <property type="molecule type" value="Genomic_DNA"/>
</dbReference>
<dbReference type="Pfam" id="PF00069">
    <property type="entry name" value="Pkinase"/>
    <property type="match status" value="1"/>
</dbReference>
<accession>L2FFI7</accession>
<dbReference type="OrthoDB" id="4062651at2759"/>
<reference evidence="3 4" key="2">
    <citation type="submission" date="2012-08" db="EMBL/GenBank/DDBJ databases">
        <authorList>
            <person name="Gan P.H.P."/>
            <person name="Ikeda K."/>
            <person name="Irieda H."/>
            <person name="Narusaka M."/>
            <person name="O'Connell R.J."/>
            <person name="Narusaka Y."/>
            <person name="Takano Y."/>
            <person name="Kubo Y."/>
            <person name="Shirasu K."/>
        </authorList>
    </citation>
    <scope>NUCLEOTIDE SEQUENCE [LARGE SCALE GENOMIC DNA]</scope>
    <source>
        <strain evidence="3 4">Nara gc5</strain>
    </source>
</reference>
<dbReference type="GO" id="GO:0005737">
    <property type="term" value="C:cytoplasm"/>
    <property type="evidence" value="ECO:0007669"/>
    <property type="project" value="TreeGrafter"/>
</dbReference>
<keyword evidence="3" id="KW-0418">Kinase</keyword>
<keyword evidence="3" id="KW-0808">Transferase</keyword>
<dbReference type="PROSITE" id="PS00108">
    <property type="entry name" value="PROTEIN_KINASE_ST"/>
    <property type="match status" value="1"/>
</dbReference>
<dbReference type="RefSeq" id="XP_031889851.1">
    <property type="nucleotide sequence ID" value="XM_032030706.1"/>
</dbReference>
<evidence type="ECO:0000259" key="1">
    <source>
        <dbReference type="PROSITE" id="PS50011"/>
    </source>
</evidence>
<dbReference type="Proteomes" id="UP000011096">
    <property type="component" value="Unassembled WGS sequence"/>
</dbReference>
<dbReference type="GeneID" id="43614770"/>
<dbReference type="InParanoid" id="L2FFI7"/>
<reference evidence="2" key="1">
    <citation type="submission" date="2012-08" db="EMBL/GenBank/DDBJ databases">
        <title>Genome analysis of Colletotrichum orbiculare and Colletotrichum fructicola.</title>
        <authorList>
            <person name="Gan P.H.P."/>
            <person name="Ikeda K."/>
            <person name="Irieda H."/>
            <person name="Narusaka M."/>
            <person name="O'Connell R.J."/>
            <person name="Narusaka Y."/>
            <person name="Takano Y."/>
            <person name="Kubo Y."/>
            <person name="Shirasu K."/>
        </authorList>
    </citation>
    <scope>NUCLEOTIDE SEQUENCE</scope>
    <source>
        <strain evidence="2">Nara gc5</strain>
    </source>
</reference>
<keyword evidence="4" id="KW-1185">Reference proteome</keyword>
<dbReference type="GO" id="GO:0004672">
    <property type="term" value="F:protein kinase activity"/>
    <property type="evidence" value="ECO:0007669"/>
    <property type="project" value="InterPro"/>
</dbReference>
<dbReference type="PANTHER" id="PTHR23257">
    <property type="entry name" value="SERINE-THREONINE PROTEIN KINASE"/>
    <property type="match status" value="1"/>
</dbReference>
<dbReference type="Gene3D" id="1.10.510.10">
    <property type="entry name" value="Transferase(Phosphotransferase) domain 1"/>
    <property type="match status" value="1"/>
</dbReference>
<dbReference type="InterPro" id="IPR008271">
    <property type="entry name" value="Ser/Thr_kinase_AS"/>
</dbReference>
<dbReference type="GO" id="GO:0007165">
    <property type="term" value="P:signal transduction"/>
    <property type="evidence" value="ECO:0007669"/>
    <property type="project" value="TreeGrafter"/>
</dbReference>
<dbReference type="EMBL" id="ANPB02000007">
    <property type="protein sequence ID" value="KAF4479799.1"/>
    <property type="molecule type" value="Genomic_DNA"/>
</dbReference>
<dbReference type="HOGENOM" id="CLU_645586_0_0_1"/>
<proteinExistence type="predicted"/>
<gene>
    <name evidence="3" type="primary">PBK</name>
    <name evidence="2" type="ORF">CGGC5_13615</name>
    <name evidence="3" type="ORF">CGGC5_v011925</name>
</gene>
<dbReference type="InterPro" id="IPR050167">
    <property type="entry name" value="Ser_Thr_protein_kinase"/>
</dbReference>
<dbReference type="AlphaFoldDB" id="L2FFI7"/>